<evidence type="ECO:0000256" key="1">
    <source>
        <dbReference type="ARBA" id="ARBA00023239"/>
    </source>
</evidence>
<keyword evidence="4" id="KW-1185">Reference proteome</keyword>
<dbReference type="PANTHER" id="PTHR21240">
    <property type="entry name" value="2-AMINO-3-CARBOXYLMUCONATE-6-SEMIALDEHYDE DECARBOXYLASE"/>
    <property type="match status" value="1"/>
</dbReference>
<dbReference type="AlphaFoldDB" id="A0A6N9YSA3"/>
<protein>
    <submittedName>
        <fullName evidence="3">Amidohydrolase</fullName>
    </submittedName>
</protein>
<accession>A0A6N9YSA3</accession>
<dbReference type="Proteomes" id="UP000469185">
    <property type="component" value="Unassembled WGS sequence"/>
</dbReference>
<dbReference type="InterPro" id="IPR032466">
    <property type="entry name" value="Metal_Hydrolase"/>
</dbReference>
<evidence type="ECO:0000313" key="3">
    <source>
        <dbReference type="EMBL" id="NED97862.1"/>
    </source>
</evidence>
<evidence type="ECO:0000259" key="2">
    <source>
        <dbReference type="Pfam" id="PF04909"/>
    </source>
</evidence>
<dbReference type="GO" id="GO:0016831">
    <property type="term" value="F:carboxy-lyase activity"/>
    <property type="evidence" value="ECO:0007669"/>
    <property type="project" value="InterPro"/>
</dbReference>
<proteinExistence type="predicted"/>
<name>A0A6N9YSA3_9ACTN</name>
<keyword evidence="3" id="KW-0378">Hydrolase</keyword>
<keyword evidence="1" id="KW-0456">Lyase</keyword>
<dbReference type="Gene3D" id="3.20.20.140">
    <property type="entry name" value="Metal-dependent hydrolases"/>
    <property type="match status" value="1"/>
</dbReference>
<dbReference type="GO" id="GO:0016787">
    <property type="term" value="F:hydrolase activity"/>
    <property type="evidence" value="ECO:0007669"/>
    <property type="project" value="UniProtKB-KW"/>
</dbReference>
<dbReference type="Pfam" id="PF04909">
    <property type="entry name" value="Amidohydro_2"/>
    <property type="match status" value="1"/>
</dbReference>
<sequence>MIVDSHVHVGRWKYPPLDEYRAAMLEAGVSHAVLVQFVGNADNSYLSQCVAADPARFTAIAMVEDDTPGAIDHVARLAATSHFTGVRLWAATRSPGSDPLALWRAIAGHGLVASVRGPLADIAHPAFAEVVDELPELRLRLEHAGFTRYPDAAVDRRDFDRFLALASRPRVYTMWAGFYANSGTAYPYPDADPFLREIVAAYGARRITWSGDWNRPDPLARSYPDAIRHVTDRSYLSDEDRVWILGGAARELFGWPVEAS</sequence>
<comment type="caution">
    <text evidence="3">The sequence shown here is derived from an EMBL/GenBank/DDBJ whole genome shotgun (WGS) entry which is preliminary data.</text>
</comment>
<dbReference type="InterPro" id="IPR032465">
    <property type="entry name" value="ACMSD"/>
</dbReference>
<dbReference type="RefSeq" id="WP_163820654.1">
    <property type="nucleotide sequence ID" value="NZ_JAAGOB010000014.1"/>
</dbReference>
<reference evidence="3 4" key="1">
    <citation type="submission" date="2020-02" db="EMBL/GenBank/DDBJ databases">
        <authorList>
            <person name="Li X.-J."/>
            <person name="Feng X.-M."/>
        </authorList>
    </citation>
    <scope>NUCLEOTIDE SEQUENCE [LARGE SCALE GENOMIC DNA]</scope>
    <source>
        <strain evidence="3 4">CGMCC 4.7225</strain>
    </source>
</reference>
<dbReference type="SUPFAM" id="SSF51556">
    <property type="entry name" value="Metallo-dependent hydrolases"/>
    <property type="match status" value="1"/>
</dbReference>
<gene>
    <name evidence="3" type="ORF">G1H11_21420</name>
</gene>
<organism evidence="3 4">
    <name type="scientific">Phytoactinopolyspora alkaliphila</name>
    <dbReference type="NCBI Taxonomy" id="1783498"/>
    <lineage>
        <taxon>Bacteria</taxon>
        <taxon>Bacillati</taxon>
        <taxon>Actinomycetota</taxon>
        <taxon>Actinomycetes</taxon>
        <taxon>Jiangellales</taxon>
        <taxon>Jiangellaceae</taxon>
        <taxon>Phytoactinopolyspora</taxon>
    </lineage>
</organism>
<evidence type="ECO:0000313" key="4">
    <source>
        <dbReference type="Proteomes" id="UP000469185"/>
    </source>
</evidence>
<feature type="domain" description="Amidohydrolase-related" evidence="2">
    <location>
        <begin position="17"/>
        <end position="254"/>
    </location>
</feature>
<dbReference type="EMBL" id="JAAGOB010000014">
    <property type="protein sequence ID" value="NED97862.1"/>
    <property type="molecule type" value="Genomic_DNA"/>
</dbReference>
<dbReference type="InterPro" id="IPR006680">
    <property type="entry name" value="Amidohydro-rel"/>
</dbReference>